<gene>
    <name evidence="2" type="ORF">GCM10009811_29450</name>
</gene>
<keyword evidence="1" id="KW-0472">Membrane</keyword>
<evidence type="ECO:0000256" key="1">
    <source>
        <dbReference type="SAM" id="Phobius"/>
    </source>
</evidence>
<feature type="transmembrane region" description="Helical" evidence="1">
    <location>
        <begin position="9"/>
        <end position="27"/>
    </location>
</feature>
<keyword evidence="1" id="KW-1133">Transmembrane helix</keyword>
<dbReference type="EMBL" id="BAAAPO010000044">
    <property type="protein sequence ID" value="GAA1803914.1"/>
    <property type="molecule type" value="Genomic_DNA"/>
</dbReference>
<feature type="transmembrane region" description="Helical" evidence="1">
    <location>
        <begin position="56"/>
        <end position="72"/>
    </location>
</feature>
<proteinExistence type="predicted"/>
<feature type="transmembrane region" description="Helical" evidence="1">
    <location>
        <begin position="33"/>
        <end position="49"/>
    </location>
</feature>
<comment type="caution">
    <text evidence="2">The sequence shown here is derived from an EMBL/GenBank/DDBJ whole genome shotgun (WGS) entry which is preliminary data.</text>
</comment>
<dbReference type="RefSeq" id="WP_344087093.1">
    <property type="nucleotide sequence ID" value="NZ_BAAAPO010000044.1"/>
</dbReference>
<reference evidence="3" key="1">
    <citation type="journal article" date="2019" name="Int. J. Syst. Evol. Microbiol.">
        <title>The Global Catalogue of Microorganisms (GCM) 10K type strain sequencing project: providing services to taxonomists for standard genome sequencing and annotation.</title>
        <authorList>
            <consortium name="The Broad Institute Genomics Platform"/>
            <consortium name="The Broad Institute Genome Sequencing Center for Infectious Disease"/>
            <person name="Wu L."/>
            <person name="Ma J."/>
        </authorList>
    </citation>
    <scope>NUCLEOTIDE SEQUENCE [LARGE SCALE GENOMIC DNA]</scope>
    <source>
        <strain evidence="3">JCM 15592</strain>
    </source>
</reference>
<evidence type="ECO:0000313" key="3">
    <source>
        <dbReference type="Proteomes" id="UP001499938"/>
    </source>
</evidence>
<organism evidence="2 3">
    <name type="scientific">Nostocoides veronense</name>
    <dbReference type="NCBI Taxonomy" id="330836"/>
    <lineage>
        <taxon>Bacteria</taxon>
        <taxon>Bacillati</taxon>
        <taxon>Actinomycetota</taxon>
        <taxon>Actinomycetes</taxon>
        <taxon>Micrococcales</taxon>
        <taxon>Intrasporangiaceae</taxon>
        <taxon>Nostocoides</taxon>
    </lineage>
</organism>
<keyword evidence="3" id="KW-1185">Reference proteome</keyword>
<sequence length="79" mass="8395">MSERESSSTGNAVIGGALVAVAGIMLLRFVGPARLFSIVFLALGAFYLNRTDPKRLTAVLIVVVGGLAWLAYRTASQRL</sequence>
<keyword evidence="1" id="KW-0812">Transmembrane</keyword>
<accession>A0ABP4Y8E5</accession>
<name>A0ABP4Y8E5_9MICO</name>
<protein>
    <submittedName>
        <fullName evidence="2">Uncharacterized protein</fullName>
    </submittedName>
</protein>
<evidence type="ECO:0000313" key="2">
    <source>
        <dbReference type="EMBL" id="GAA1803914.1"/>
    </source>
</evidence>
<dbReference type="Proteomes" id="UP001499938">
    <property type="component" value="Unassembled WGS sequence"/>
</dbReference>